<keyword evidence="2" id="KW-1185">Reference proteome</keyword>
<evidence type="ECO:0000313" key="1">
    <source>
        <dbReference type="EMBL" id="TBO27671.1"/>
    </source>
</evidence>
<proteinExistence type="predicted"/>
<name>A0A4Q9GYP5_9BURK</name>
<protein>
    <recommendedName>
        <fullName evidence="3">Lipoprotein</fullName>
    </recommendedName>
</protein>
<dbReference type="AlphaFoldDB" id="A0A4Q9GYP5"/>
<dbReference type="EMBL" id="SIXI01000009">
    <property type="protein sequence ID" value="TBO27671.1"/>
    <property type="molecule type" value="Genomic_DNA"/>
</dbReference>
<evidence type="ECO:0008006" key="3">
    <source>
        <dbReference type="Google" id="ProtNLM"/>
    </source>
</evidence>
<accession>A0A4Q9GYP5</accession>
<evidence type="ECO:0000313" key="2">
    <source>
        <dbReference type="Proteomes" id="UP000292120"/>
    </source>
</evidence>
<reference evidence="1 2" key="1">
    <citation type="submission" date="2019-02" db="EMBL/GenBank/DDBJ databases">
        <title>Aquabacterium sp. strain KMB7.</title>
        <authorList>
            <person name="Chen W.-M."/>
        </authorList>
    </citation>
    <scope>NUCLEOTIDE SEQUENCE [LARGE SCALE GENOMIC DNA]</scope>
    <source>
        <strain evidence="1 2">KMB7</strain>
    </source>
</reference>
<organism evidence="1 2">
    <name type="scientific">Aquabacterium lacunae</name>
    <dbReference type="NCBI Taxonomy" id="2528630"/>
    <lineage>
        <taxon>Bacteria</taxon>
        <taxon>Pseudomonadati</taxon>
        <taxon>Pseudomonadota</taxon>
        <taxon>Betaproteobacteria</taxon>
        <taxon>Burkholderiales</taxon>
        <taxon>Aquabacterium</taxon>
    </lineage>
</organism>
<dbReference type="RefSeq" id="WP_130969267.1">
    <property type="nucleotide sequence ID" value="NZ_SIXI01000009.1"/>
</dbReference>
<sequence>MKFASLFLRTLSAATVLGLTACGGGGDTGPTWAQDLKTNAQQGLLEGDTAVYVYQSAQCKEDFFPGLGYRQQLQYLQTSNTRQLLRRETFFFYEDSSCASEVSFSLRFPDAVISIDGSTTLATGEQVQQVTVSVPSGTAVLTPVGDAELTANGSAVITNNGVFQVPAYPGTVVPNILYFSPDMRTHQLGNESQSLAQQYPSVLSDMKYDLKATRIGGFQTSGLE</sequence>
<gene>
    <name evidence="1" type="ORF">EYS42_16305</name>
</gene>
<comment type="caution">
    <text evidence="1">The sequence shown here is derived from an EMBL/GenBank/DDBJ whole genome shotgun (WGS) entry which is preliminary data.</text>
</comment>
<dbReference type="Proteomes" id="UP000292120">
    <property type="component" value="Unassembled WGS sequence"/>
</dbReference>
<dbReference type="PROSITE" id="PS51257">
    <property type="entry name" value="PROKAR_LIPOPROTEIN"/>
    <property type="match status" value="1"/>
</dbReference>